<dbReference type="AlphaFoldDB" id="A0A5B8XCI4"/>
<gene>
    <name evidence="2" type="ORF">Deia_00240</name>
</gene>
<proteinExistence type="predicted"/>
<evidence type="ECO:0000256" key="1">
    <source>
        <dbReference type="SAM" id="SignalP"/>
    </source>
</evidence>
<evidence type="ECO:0000313" key="2">
    <source>
        <dbReference type="EMBL" id="QED23048.1"/>
    </source>
</evidence>
<dbReference type="PROSITE" id="PS51257">
    <property type="entry name" value="PROKAR_LIPOPROTEIN"/>
    <property type="match status" value="1"/>
</dbReference>
<reference evidence="2 3" key="1">
    <citation type="journal article" date="2019" name="ISME J.">
        <title>Deianiraea, an extracellular bacterium associated with the ciliate Paramecium, suggests an alternative scenario for the evolution of Rickettsiales.</title>
        <authorList>
            <person name="Castelli M."/>
            <person name="Sabaneyeva E."/>
            <person name="Lanzoni O."/>
            <person name="Lebedeva N."/>
            <person name="Floriano A.M."/>
            <person name="Gaiarsa S."/>
            <person name="Benken K."/>
            <person name="Modeo L."/>
            <person name="Bandi C."/>
            <person name="Potekhin A."/>
            <person name="Sassera D."/>
            <person name="Petroni G."/>
        </authorList>
    </citation>
    <scope>NUCLEOTIDE SEQUENCE [LARGE SCALE GENOMIC DNA]</scope>
    <source>
        <strain evidence="2">CyL4-1</strain>
    </source>
</reference>
<keyword evidence="3" id="KW-1185">Reference proteome</keyword>
<organism evidence="2 3">
    <name type="scientific">Candidatus Deianiraea vastatrix</name>
    <dbReference type="NCBI Taxonomy" id="2163644"/>
    <lineage>
        <taxon>Bacteria</taxon>
        <taxon>Pseudomonadati</taxon>
        <taxon>Pseudomonadota</taxon>
        <taxon>Alphaproteobacteria</taxon>
        <taxon>Rickettsiales</taxon>
        <taxon>Candidatus Deianiraeaceae</taxon>
        <taxon>Candidatus Deianiraea</taxon>
    </lineage>
</organism>
<dbReference type="EMBL" id="CP029077">
    <property type="protein sequence ID" value="QED23048.1"/>
    <property type="molecule type" value="Genomic_DNA"/>
</dbReference>
<name>A0A5B8XCI4_9RICK</name>
<feature type="chain" id="PRO_5022885271" description="Lipoprotein" evidence="1">
    <location>
        <begin position="23"/>
        <end position="278"/>
    </location>
</feature>
<protein>
    <recommendedName>
        <fullName evidence="4">Lipoprotein</fullName>
    </recommendedName>
</protein>
<dbReference type="Proteomes" id="UP000321934">
    <property type="component" value="Chromosome"/>
</dbReference>
<dbReference type="RefSeq" id="WP_146820348.1">
    <property type="nucleotide sequence ID" value="NZ_CP029077.1"/>
</dbReference>
<feature type="signal peptide" evidence="1">
    <location>
        <begin position="1"/>
        <end position="22"/>
    </location>
</feature>
<accession>A0A5B8XCI4</accession>
<evidence type="ECO:0000313" key="3">
    <source>
        <dbReference type="Proteomes" id="UP000321934"/>
    </source>
</evidence>
<sequence length="278" mass="31333">MTLTKAKLLLTLTTLTILTSCATTHLPDHMIDKTPKYIGKDIQINEDETNLGMPISSQLMSLPMYGALMLLKTPMYLNPQTYKKETIDPSLNKGSYFFVNADNSNNIVYCTNKVMRLVVGFGGEEGKLTYTQDDKILPHYEIKKEDIYLLQGDGKTKITPSNIFIAGSSFNTVTSRNLKITYPIARTKLHHERFIDFPIDCSSISNTQTKLVIAKIYKDGKVFAENIEFAEFKSENQRGNIQMFEYRSGMGALVRNNGVRADIGFTSKNSVLLINLEQ</sequence>
<keyword evidence="1" id="KW-0732">Signal</keyword>
<evidence type="ECO:0008006" key="4">
    <source>
        <dbReference type="Google" id="ProtNLM"/>
    </source>
</evidence>